<dbReference type="PANTHER" id="PTHR42996">
    <property type="entry name" value="PHOSPHATE-BINDING PROTEIN PSTS"/>
    <property type="match status" value="1"/>
</dbReference>
<dbReference type="SUPFAM" id="SSF53850">
    <property type="entry name" value="Periplasmic binding protein-like II"/>
    <property type="match status" value="1"/>
</dbReference>
<comment type="similarity">
    <text evidence="1">Belongs to the PstS family.</text>
</comment>
<dbReference type="Gene3D" id="3.40.190.10">
    <property type="entry name" value="Periplasmic binding protein-like II"/>
    <property type="match status" value="2"/>
</dbReference>
<evidence type="ECO:0000256" key="1">
    <source>
        <dbReference type="ARBA" id="ARBA00008725"/>
    </source>
</evidence>
<sequence>MFFSKKSNKLTSSVTAIALTIGLNQFLIQPSSAVNINGSGSTFAQGLYQGTSPTGLFSTAGSWFSQYAIVNPAAVFKYAAVGSGAGVTSFLTQTPPSGSPTVPAPIAYGATDDPIITNPTATTPNAGPTVQVPVAGGAIVLIYNKTGLTIPANGIKLSRRTYCGIFNGTINNWNAPEIKQDNANAVIAANLPIKVVRRPQATVESGSGTTFNLTNHLNTVCRPTPLVNPTPAINPPVTFTWNRGFSTVSRPAPACTTGSSAFVCWPATFLQPATKGGSALASLVNSTSGGFGYVDGATFFSQASIAGSNLRSACLQNQGGVYICPPLNKATNPPLSAANLSAFSVSVSNGFVGATDTDTNNRRIALKVPNPSSVAAYPMVSATYLLFYDKYADVNVANGIKGFIAWVATNATADTIAKNRGYAPLPTTIKTQVNTLVNKCVDIVVDPAAGCV</sequence>
<gene>
    <name evidence="3" type="ORF">C7B64_02705</name>
</gene>
<dbReference type="InterPro" id="IPR050962">
    <property type="entry name" value="Phosphate-bind_PstS"/>
</dbReference>
<dbReference type="EMBL" id="PVWJ01000008">
    <property type="protein sequence ID" value="PSB04747.1"/>
    <property type="molecule type" value="Genomic_DNA"/>
</dbReference>
<feature type="domain" description="PBP" evidence="2">
    <location>
        <begin position="49"/>
        <end position="409"/>
    </location>
</feature>
<proteinExistence type="inferred from homology"/>
<reference evidence="3 4" key="1">
    <citation type="submission" date="2018-02" db="EMBL/GenBank/DDBJ databases">
        <authorList>
            <person name="Cohen D.B."/>
            <person name="Kent A.D."/>
        </authorList>
    </citation>
    <scope>NUCLEOTIDE SEQUENCE [LARGE SCALE GENOMIC DNA]</scope>
    <source>
        <strain evidence="3 4">CCAP 1448/3</strain>
    </source>
</reference>
<protein>
    <recommendedName>
        <fullName evidence="2">PBP domain-containing protein</fullName>
    </recommendedName>
</protein>
<comment type="caution">
    <text evidence="3">The sequence shown here is derived from an EMBL/GenBank/DDBJ whole genome shotgun (WGS) entry which is preliminary data.</text>
</comment>
<evidence type="ECO:0000259" key="2">
    <source>
        <dbReference type="Pfam" id="PF12849"/>
    </source>
</evidence>
<name>A0A2T1C9C2_9CYAN</name>
<dbReference type="Proteomes" id="UP000238762">
    <property type="component" value="Unassembled WGS sequence"/>
</dbReference>
<dbReference type="RefSeq" id="WP_106287120.1">
    <property type="nucleotide sequence ID" value="NZ_CAWNTC010000163.1"/>
</dbReference>
<reference evidence="3 4" key="2">
    <citation type="submission" date="2018-03" db="EMBL/GenBank/DDBJ databases">
        <title>The ancient ancestry and fast evolution of plastids.</title>
        <authorList>
            <person name="Moore K.R."/>
            <person name="Magnabosco C."/>
            <person name="Momper L."/>
            <person name="Gold D.A."/>
            <person name="Bosak T."/>
            <person name="Fournier G.P."/>
        </authorList>
    </citation>
    <scope>NUCLEOTIDE SEQUENCE [LARGE SCALE GENOMIC DNA]</scope>
    <source>
        <strain evidence="3 4">CCAP 1448/3</strain>
    </source>
</reference>
<accession>A0A2T1C9C2</accession>
<dbReference type="InterPro" id="IPR024370">
    <property type="entry name" value="PBP_domain"/>
</dbReference>
<evidence type="ECO:0000313" key="4">
    <source>
        <dbReference type="Proteomes" id="UP000238762"/>
    </source>
</evidence>
<dbReference type="Pfam" id="PF12849">
    <property type="entry name" value="PBP_like_2"/>
    <property type="match status" value="1"/>
</dbReference>
<dbReference type="PANTHER" id="PTHR42996:SF1">
    <property type="entry name" value="PHOSPHATE-BINDING PROTEIN PSTS"/>
    <property type="match status" value="1"/>
</dbReference>
<organism evidence="3 4">
    <name type="scientific">Merismopedia glauca CCAP 1448/3</name>
    <dbReference type="NCBI Taxonomy" id="1296344"/>
    <lineage>
        <taxon>Bacteria</taxon>
        <taxon>Bacillati</taxon>
        <taxon>Cyanobacteriota</taxon>
        <taxon>Cyanophyceae</taxon>
        <taxon>Synechococcales</taxon>
        <taxon>Merismopediaceae</taxon>
        <taxon>Merismopedia</taxon>
    </lineage>
</organism>
<dbReference type="AlphaFoldDB" id="A0A2T1C9C2"/>
<keyword evidence="4" id="KW-1185">Reference proteome</keyword>
<dbReference type="OrthoDB" id="9790048at2"/>
<evidence type="ECO:0000313" key="3">
    <source>
        <dbReference type="EMBL" id="PSB04747.1"/>
    </source>
</evidence>